<dbReference type="Proteomes" id="UP000523007">
    <property type="component" value="Unassembled WGS sequence"/>
</dbReference>
<proteinExistence type="predicted"/>
<evidence type="ECO:0000313" key="1">
    <source>
        <dbReference type="EMBL" id="MBB4931531.1"/>
    </source>
</evidence>
<keyword evidence="2" id="KW-1185">Reference proteome</keyword>
<protein>
    <submittedName>
        <fullName evidence="1">Uncharacterized membrane-anchored protein YhcB (DUF1043 family)</fullName>
    </submittedName>
</protein>
<sequence length="62" mass="6987">MFAIASLAALTLVGLLAVGSLAIRLLAQARRLQEELARTREDLEPRYREVRARAQRARADLR</sequence>
<dbReference type="EMBL" id="JACHJT010000001">
    <property type="protein sequence ID" value="MBB4931531.1"/>
    <property type="molecule type" value="Genomic_DNA"/>
</dbReference>
<gene>
    <name evidence="1" type="ORF">F4561_002351</name>
</gene>
<dbReference type="RefSeq" id="WP_184577817.1">
    <property type="nucleotide sequence ID" value="NZ_JACHJT010000001.1"/>
</dbReference>
<name>A0A7W7W297_9ACTN</name>
<evidence type="ECO:0000313" key="2">
    <source>
        <dbReference type="Proteomes" id="UP000523007"/>
    </source>
</evidence>
<comment type="caution">
    <text evidence="1">The sequence shown here is derived from an EMBL/GenBank/DDBJ whole genome shotgun (WGS) entry which is preliminary data.</text>
</comment>
<organism evidence="1 2">
    <name type="scientific">Lipingzhangella halophila</name>
    <dbReference type="NCBI Taxonomy" id="1783352"/>
    <lineage>
        <taxon>Bacteria</taxon>
        <taxon>Bacillati</taxon>
        <taxon>Actinomycetota</taxon>
        <taxon>Actinomycetes</taxon>
        <taxon>Streptosporangiales</taxon>
        <taxon>Nocardiopsidaceae</taxon>
        <taxon>Lipingzhangella</taxon>
    </lineage>
</organism>
<reference evidence="1 2" key="1">
    <citation type="submission" date="2020-08" db="EMBL/GenBank/DDBJ databases">
        <title>Sequencing the genomes of 1000 actinobacteria strains.</title>
        <authorList>
            <person name="Klenk H.-P."/>
        </authorList>
    </citation>
    <scope>NUCLEOTIDE SEQUENCE [LARGE SCALE GENOMIC DNA]</scope>
    <source>
        <strain evidence="1 2">DSM 102030</strain>
    </source>
</reference>
<dbReference type="AlphaFoldDB" id="A0A7W7W297"/>
<accession>A0A7W7W297</accession>